<dbReference type="PROSITE" id="PS50012">
    <property type="entry name" value="RCC1_3"/>
    <property type="match status" value="6"/>
</dbReference>
<dbReference type="AlphaFoldDB" id="A0A7R8WA94"/>
<organism evidence="1">
    <name type="scientific">Cyprideis torosa</name>
    <dbReference type="NCBI Taxonomy" id="163714"/>
    <lineage>
        <taxon>Eukaryota</taxon>
        <taxon>Metazoa</taxon>
        <taxon>Ecdysozoa</taxon>
        <taxon>Arthropoda</taxon>
        <taxon>Crustacea</taxon>
        <taxon>Oligostraca</taxon>
        <taxon>Ostracoda</taxon>
        <taxon>Podocopa</taxon>
        <taxon>Podocopida</taxon>
        <taxon>Cytherocopina</taxon>
        <taxon>Cytheroidea</taxon>
        <taxon>Cytherideidae</taxon>
        <taxon>Cyprideis</taxon>
    </lineage>
</organism>
<dbReference type="GO" id="GO:0031267">
    <property type="term" value="F:small GTPase binding"/>
    <property type="evidence" value="ECO:0007669"/>
    <property type="project" value="TreeGrafter"/>
</dbReference>
<dbReference type="EMBL" id="OB661289">
    <property type="protein sequence ID" value="CAD7227868.1"/>
    <property type="molecule type" value="Genomic_DNA"/>
</dbReference>
<evidence type="ECO:0000313" key="1">
    <source>
        <dbReference type="EMBL" id="CAD7227868.1"/>
    </source>
</evidence>
<dbReference type="InterPro" id="IPR028641">
    <property type="entry name" value="RCC2"/>
</dbReference>
<sequence>MRKIIKTVFQKLEGPKDCGVLLICGQTGWNETGRKSTGDRILWNPSRFSCLSGIRIRKAISGCSAAHSILITEEGKAMSFGRNEKGQLGNGTTDQVDEPTLINDLKEFTAVDAACGRNHTLVLTDHGTVWAFGDNKNGQCGIGQSHPPSVLHPSKMAFRGPRINKIACGAEFSMIVDRLGQLYSFGLPEYGQLGNNTDGKYFVTSTKLGHQCVYKPIPISCFVEKSRDGVQPVHGVCIVDVACGNNHTIAMDSRGRVFSWGFGGYGRLGHSETKDEKVPRLIKFFDGPNRGASMIFAGSSFSLAFVQGLGGLYLWGQNNKAGEANMYPKPIQDLCGWAVHSLGCGNTSVVVAADDSVISFGPAPAYGELCYGENCKSSRKPKEVTLLDSVRVLRVACGYSHSMFIVRDDTDDDKKELEKFHLFSPSSS</sequence>
<dbReference type="InterPro" id="IPR009091">
    <property type="entry name" value="RCC1/BLIP-II"/>
</dbReference>
<accession>A0A7R8WA94</accession>
<dbReference type="OrthoDB" id="297375at2759"/>
<dbReference type="PANTHER" id="PTHR46207:SF1">
    <property type="entry name" value="PROTEIN RCC2"/>
    <property type="match status" value="1"/>
</dbReference>
<dbReference type="Gene3D" id="2.130.10.30">
    <property type="entry name" value="Regulator of chromosome condensation 1/beta-lactamase-inhibitor protein II"/>
    <property type="match status" value="2"/>
</dbReference>
<gene>
    <name evidence="1" type="ORF">CTOB1V02_LOCUS5762</name>
</gene>
<dbReference type="Pfam" id="PF00415">
    <property type="entry name" value="RCC1"/>
    <property type="match status" value="5"/>
</dbReference>
<reference evidence="1" key="1">
    <citation type="submission" date="2020-11" db="EMBL/GenBank/DDBJ databases">
        <authorList>
            <person name="Tran Van P."/>
        </authorList>
    </citation>
    <scope>NUCLEOTIDE SEQUENCE</scope>
</reference>
<protein>
    <submittedName>
        <fullName evidence="1">Uncharacterized protein</fullName>
    </submittedName>
</protein>
<dbReference type="SUPFAM" id="SSF50985">
    <property type="entry name" value="RCC1/BLIP-II"/>
    <property type="match status" value="1"/>
</dbReference>
<dbReference type="PANTHER" id="PTHR46207">
    <property type="entry name" value="PROTEIN RCC2"/>
    <property type="match status" value="1"/>
</dbReference>
<dbReference type="PROSITE" id="PS00626">
    <property type="entry name" value="RCC1_2"/>
    <property type="match status" value="3"/>
</dbReference>
<dbReference type="InterPro" id="IPR000408">
    <property type="entry name" value="Reg_chr_condens"/>
</dbReference>
<dbReference type="GO" id="GO:0016020">
    <property type="term" value="C:membrane"/>
    <property type="evidence" value="ECO:0007669"/>
    <property type="project" value="TreeGrafter"/>
</dbReference>
<proteinExistence type="predicted"/>
<dbReference type="PRINTS" id="PR00633">
    <property type="entry name" value="RCCNDNSATION"/>
</dbReference>
<name>A0A7R8WA94_9CRUS</name>